<dbReference type="GO" id="GO:0046872">
    <property type="term" value="F:metal ion binding"/>
    <property type="evidence" value="ECO:0007669"/>
    <property type="project" value="UniProtKB-KW"/>
</dbReference>
<proteinExistence type="predicted"/>
<comment type="cofactor">
    <cofactor evidence="1">
        <name>Zn(2+)</name>
        <dbReference type="ChEBI" id="CHEBI:29105"/>
    </cofactor>
</comment>
<dbReference type="InterPro" id="IPR051453">
    <property type="entry name" value="MBL_Glyoxalase_II"/>
</dbReference>
<dbReference type="Proteomes" id="UP000680020">
    <property type="component" value="Unassembled WGS sequence"/>
</dbReference>
<evidence type="ECO:0000256" key="4">
    <source>
        <dbReference type="ARBA" id="ARBA00022833"/>
    </source>
</evidence>
<dbReference type="AlphaFoldDB" id="A0AB35C2G2"/>
<protein>
    <submittedName>
        <fullName evidence="6">MBL fold metallo-hydrolase</fullName>
    </submittedName>
</protein>
<sequence length="224" mass="24929">MSYRIDTELFGPYENFSHIIIDDATQKAVVIDPAWDADYIIERLERLGVTLDAIWLTHGHHDHTNAVDALRAKLPVPIYASQIEIDFIKNEPSALLSKVFLPLPEDVQGFHDGDQLSVGNTHVKIIHTPGHSSGSVCFELTDDLITGDTIFINGCGRADLPGSNPGDLYESLRKIVKTVPHHVTLHTGHAYGPSDTATLASQIENNPYLKRANRQEFLAYRMNH</sequence>
<feature type="domain" description="Metallo-beta-lactamase" evidence="5">
    <location>
        <begin position="14"/>
        <end position="189"/>
    </location>
</feature>
<dbReference type="InterPro" id="IPR036866">
    <property type="entry name" value="RibonucZ/Hydroxyglut_hydro"/>
</dbReference>
<accession>A0AB35C2G2</accession>
<dbReference type="PANTHER" id="PTHR46233">
    <property type="entry name" value="HYDROXYACYLGLUTATHIONE HYDROLASE GLOC"/>
    <property type="match status" value="1"/>
</dbReference>
<comment type="caution">
    <text evidence="6">The sequence shown here is derived from an EMBL/GenBank/DDBJ whole genome shotgun (WGS) entry which is preliminary data.</text>
</comment>
<keyword evidence="4" id="KW-0862">Zinc</keyword>
<evidence type="ECO:0000313" key="7">
    <source>
        <dbReference type="Proteomes" id="UP000680020"/>
    </source>
</evidence>
<keyword evidence="2" id="KW-0479">Metal-binding</keyword>
<gene>
    <name evidence="6" type="ORF">J7561_09430</name>
</gene>
<evidence type="ECO:0000313" key="6">
    <source>
        <dbReference type="EMBL" id="MBS7825417.1"/>
    </source>
</evidence>
<dbReference type="CDD" id="cd16275">
    <property type="entry name" value="BaeB-like_MBL-fold"/>
    <property type="match status" value="1"/>
</dbReference>
<evidence type="ECO:0000256" key="3">
    <source>
        <dbReference type="ARBA" id="ARBA00022801"/>
    </source>
</evidence>
<name>A0AB35C2G2_9GAMM</name>
<dbReference type="RefSeq" id="WP_008316028.1">
    <property type="nucleotide sequence ID" value="NZ_JAGIBT010000013.1"/>
</dbReference>
<organism evidence="6 7">
    <name type="scientific">Wohlfahrtiimonas chitiniclastica</name>
    <dbReference type="NCBI Taxonomy" id="400946"/>
    <lineage>
        <taxon>Bacteria</taxon>
        <taxon>Pseudomonadati</taxon>
        <taxon>Pseudomonadota</taxon>
        <taxon>Gammaproteobacteria</taxon>
        <taxon>Cardiobacteriales</taxon>
        <taxon>Ignatzschineriaceae</taxon>
        <taxon>Wohlfahrtiimonas</taxon>
    </lineage>
</organism>
<dbReference type="Gene3D" id="3.60.15.10">
    <property type="entry name" value="Ribonuclease Z/Hydroxyacylglutathione hydrolase-like"/>
    <property type="match status" value="1"/>
</dbReference>
<dbReference type="SMART" id="SM00849">
    <property type="entry name" value="Lactamase_B"/>
    <property type="match status" value="1"/>
</dbReference>
<dbReference type="PANTHER" id="PTHR46233:SF3">
    <property type="entry name" value="HYDROXYACYLGLUTATHIONE HYDROLASE GLOC"/>
    <property type="match status" value="1"/>
</dbReference>
<dbReference type="GO" id="GO:0016787">
    <property type="term" value="F:hydrolase activity"/>
    <property type="evidence" value="ECO:0007669"/>
    <property type="project" value="UniProtKB-KW"/>
</dbReference>
<dbReference type="InterPro" id="IPR001279">
    <property type="entry name" value="Metallo-B-lactamas"/>
</dbReference>
<dbReference type="Pfam" id="PF00753">
    <property type="entry name" value="Lactamase_B"/>
    <property type="match status" value="1"/>
</dbReference>
<evidence type="ECO:0000256" key="2">
    <source>
        <dbReference type="ARBA" id="ARBA00022723"/>
    </source>
</evidence>
<dbReference type="SUPFAM" id="SSF56281">
    <property type="entry name" value="Metallo-hydrolase/oxidoreductase"/>
    <property type="match status" value="1"/>
</dbReference>
<dbReference type="EMBL" id="JAGIBU010000012">
    <property type="protein sequence ID" value="MBS7825417.1"/>
    <property type="molecule type" value="Genomic_DNA"/>
</dbReference>
<reference evidence="6" key="1">
    <citation type="submission" date="2021-03" db="EMBL/GenBank/DDBJ databases">
        <title>Identification and antibiotic profiling of Wohlfahrtiimonas chitiniclastica, an underestimated human pathogen.</title>
        <authorList>
            <person name="Kopf A."/>
            <person name="Bunk B."/>
            <person name="Coldewey S."/>
            <person name="Gunzer F."/>
            <person name="Riedel T."/>
            <person name="Schroettner P."/>
        </authorList>
    </citation>
    <scope>NUCLEOTIDE SEQUENCE</scope>
    <source>
        <strain evidence="6">DSM 100917</strain>
    </source>
</reference>
<keyword evidence="3" id="KW-0378">Hydrolase</keyword>
<evidence type="ECO:0000259" key="5">
    <source>
        <dbReference type="SMART" id="SM00849"/>
    </source>
</evidence>
<evidence type="ECO:0000256" key="1">
    <source>
        <dbReference type="ARBA" id="ARBA00001947"/>
    </source>
</evidence>